<evidence type="ECO:0000256" key="1">
    <source>
        <dbReference type="ARBA" id="ARBA00005817"/>
    </source>
</evidence>
<dbReference type="Gene3D" id="3.30.70.20">
    <property type="match status" value="1"/>
</dbReference>
<organism evidence="3 4">
    <name type="scientific">Agrilactobacillus yilanensis</name>
    <dbReference type="NCBI Taxonomy" id="2485997"/>
    <lineage>
        <taxon>Bacteria</taxon>
        <taxon>Bacillati</taxon>
        <taxon>Bacillota</taxon>
        <taxon>Bacilli</taxon>
        <taxon>Lactobacillales</taxon>
        <taxon>Lactobacillaceae</taxon>
        <taxon>Agrilactobacillus</taxon>
    </lineage>
</organism>
<dbReference type="InterPro" id="IPR001308">
    <property type="entry name" value="ETF_a/FixB"/>
</dbReference>
<dbReference type="InterPro" id="IPR033947">
    <property type="entry name" value="ETF_alpha_N"/>
</dbReference>
<feature type="domain" description="Electron transfer flavoprotein alpha/beta-subunit N-terminal" evidence="2">
    <location>
        <begin position="75"/>
        <end position="262"/>
    </location>
</feature>
<dbReference type="Proteomes" id="UP001597267">
    <property type="component" value="Unassembled WGS sequence"/>
</dbReference>
<evidence type="ECO:0000313" key="3">
    <source>
        <dbReference type="EMBL" id="MFD1670874.1"/>
    </source>
</evidence>
<accession>A0ABW4J3F1</accession>
<name>A0ABW4J3F1_9LACO</name>
<dbReference type="Pfam" id="PF00766">
    <property type="entry name" value="ETF_alpha"/>
    <property type="match status" value="1"/>
</dbReference>
<dbReference type="SUPFAM" id="SSF52402">
    <property type="entry name" value="Adenine nucleotide alpha hydrolases-like"/>
    <property type="match status" value="1"/>
</dbReference>
<dbReference type="PANTHER" id="PTHR43153:SF1">
    <property type="entry name" value="ELECTRON TRANSFER FLAVOPROTEIN SUBUNIT ALPHA, MITOCHONDRIAL"/>
    <property type="match status" value="1"/>
</dbReference>
<protein>
    <submittedName>
        <fullName evidence="3">Electron transfer flavoprotein subunit alpha</fullName>
    </submittedName>
</protein>
<proteinExistence type="inferred from homology"/>
<dbReference type="EMBL" id="JBHTOP010000003">
    <property type="protein sequence ID" value="MFD1670874.1"/>
    <property type="molecule type" value="Genomic_DNA"/>
</dbReference>
<dbReference type="RefSeq" id="WP_125713940.1">
    <property type="nucleotide sequence ID" value="NZ_JBHTOP010000003.1"/>
</dbReference>
<dbReference type="Pfam" id="PF01012">
    <property type="entry name" value="ETF"/>
    <property type="match status" value="1"/>
</dbReference>
<dbReference type="InterPro" id="IPR014731">
    <property type="entry name" value="ETF_asu_C"/>
</dbReference>
<dbReference type="CDD" id="cd01715">
    <property type="entry name" value="ETF_alpha"/>
    <property type="match status" value="1"/>
</dbReference>
<reference evidence="4" key="1">
    <citation type="journal article" date="2019" name="Int. J. Syst. Evol. Microbiol.">
        <title>The Global Catalogue of Microorganisms (GCM) 10K type strain sequencing project: providing services to taxonomists for standard genome sequencing and annotation.</title>
        <authorList>
            <consortium name="The Broad Institute Genomics Platform"/>
            <consortium name="The Broad Institute Genome Sequencing Center for Infectious Disease"/>
            <person name="Wu L."/>
            <person name="Ma J."/>
        </authorList>
    </citation>
    <scope>NUCLEOTIDE SEQUENCE [LARGE SCALE GENOMIC DNA]</scope>
    <source>
        <strain evidence="4">CCM 8896</strain>
    </source>
</reference>
<dbReference type="InterPro" id="IPR014729">
    <property type="entry name" value="Rossmann-like_a/b/a_fold"/>
</dbReference>
<dbReference type="Gene3D" id="3.40.50.1220">
    <property type="entry name" value="TPP-binding domain"/>
    <property type="match status" value="1"/>
</dbReference>
<keyword evidence="4" id="KW-1185">Reference proteome</keyword>
<comment type="caution">
    <text evidence="3">The sequence shown here is derived from an EMBL/GenBank/DDBJ whole genome shotgun (WGS) entry which is preliminary data.</text>
</comment>
<dbReference type="SUPFAM" id="SSF54862">
    <property type="entry name" value="4Fe-4S ferredoxins"/>
    <property type="match status" value="1"/>
</dbReference>
<sequence length="408" mass="44983">MAARLEVHQDKITDPEGFINICPFNAMKVVDGNVIIEDNCRMCLSCVNDAKPKGAVELINEKKVKPLDKTEWQGVAVYVDQVDGKIHPVTYELIGKAQELAGKINQPVYVLLMGYNVDEAAKELQHYGVDKIFVYDDEKLARFSIEPYTAVFERFIKQNKPCSILVGATTVGRQLAPRVAARMRTGLTADTTILDMDAETTDLSQIRPAFGGNIMAHIVTPNNRPQMATVRYKVMDPAPRQDEVSGEIVHKKINAKKLVSHAEILDIVPKEPEQSIESADVLIVAGRGIKKQSELAQLEALAYLLGGQVACTRPIVEQGWMDVKTQVGLSGRTVRPKLIICVGVSGAIQFVAGMDHADTIVAINSDPKAPIFKNAHYCLTGDLYEILPRLIQDIKAQRGHKNELQGVH</sequence>
<dbReference type="SUPFAM" id="SSF52467">
    <property type="entry name" value="DHS-like NAD/FAD-binding domain"/>
    <property type="match status" value="1"/>
</dbReference>
<dbReference type="PANTHER" id="PTHR43153">
    <property type="entry name" value="ELECTRON TRANSFER FLAVOPROTEIN ALPHA"/>
    <property type="match status" value="1"/>
</dbReference>
<dbReference type="Gene3D" id="3.40.50.620">
    <property type="entry name" value="HUPs"/>
    <property type="match status" value="1"/>
</dbReference>
<dbReference type="InterPro" id="IPR014730">
    <property type="entry name" value="ETF_a/b_N"/>
</dbReference>
<dbReference type="InterPro" id="IPR029035">
    <property type="entry name" value="DHS-like_NAD/FAD-binding_dom"/>
</dbReference>
<gene>
    <name evidence="3" type="ORF">ACFQ5M_02050</name>
</gene>
<comment type="similarity">
    <text evidence="1">Belongs to the ETF alpha-subunit/FixB family.</text>
</comment>
<evidence type="ECO:0000313" key="4">
    <source>
        <dbReference type="Proteomes" id="UP001597267"/>
    </source>
</evidence>
<dbReference type="SMART" id="SM00893">
    <property type="entry name" value="ETF"/>
    <property type="match status" value="1"/>
</dbReference>
<evidence type="ECO:0000259" key="2">
    <source>
        <dbReference type="SMART" id="SM00893"/>
    </source>
</evidence>